<evidence type="ECO:0000256" key="2">
    <source>
        <dbReference type="SAM" id="MobiDB-lite"/>
    </source>
</evidence>
<evidence type="ECO:0000256" key="1">
    <source>
        <dbReference type="SAM" id="Coils"/>
    </source>
</evidence>
<feature type="coiled-coil region" evidence="1">
    <location>
        <begin position="650"/>
        <end position="734"/>
    </location>
</feature>
<feature type="compositionally biased region" description="Basic and acidic residues" evidence="2">
    <location>
        <begin position="323"/>
        <end position="347"/>
    </location>
</feature>
<feature type="compositionally biased region" description="Basic and acidic residues" evidence="2">
    <location>
        <begin position="283"/>
        <end position="294"/>
    </location>
</feature>
<feature type="compositionally biased region" description="Polar residues" evidence="2">
    <location>
        <begin position="435"/>
        <end position="450"/>
    </location>
</feature>
<organism evidence="3">
    <name type="scientific">Odontella aurita</name>
    <dbReference type="NCBI Taxonomy" id="265563"/>
    <lineage>
        <taxon>Eukaryota</taxon>
        <taxon>Sar</taxon>
        <taxon>Stramenopiles</taxon>
        <taxon>Ochrophyta</taxon>
        <taxon>Bacillariophyta</taxon>
        <taxon>Mediophyceae</taxon>
        <taxon>Biddulphiophycidae</taxon>
        <taxon>Eupodiscales</taxon>
        <taxon>Odontellaceae</taxon>
        <taxon>Odontella</taxon>
    </lineage>
</organism>
<protein>
    <submittedName>
        <fullName evidence="3">Uncharacterized protein</fullName>
    </submittedName>
</protein>
<feature type="region of interest" description="Disordered" evidence="2">
    <location>
        <begin position="481"/>
        <end position="503"/>
    </location>
</feature>
<feature type="region of interest" description="Disordered" evidence="2">
    <location>
        <begin position="1"/>
        <end position="41"/>
    </location>
</feature>
<feature type="region of interest" description="Disordered" evidence="2">
    <location>
        <begin position="323"/>
        <end position="358"/>
    </location>
</feature>
<dbReference type="EMBL" id="HBKQ01012728">
    <property type="protein sequence ID" value="CAE2221956.1"/>
    <property type="molecule type" value="Transcribed_RNA"/>
</dbReference>
<feature type="coiled-coil region" evidence="1">
    <location>
        <begin position="160"/>
        <end position="233"/>
    </location>
</feature>
<reference evidence="3" key="1">
    <citation type="submission" date="2021-01" db="EMBL/GenBank/DDBJ databases">
        <authorList>
            <person name="Corre E."/>
            <person name="Pelletier E."/>
            <person name="Niang G."/>
            <person name="Scheremetjew M."/>
            <person name="Finn R."/>
            <person name="Kale V."/>
            <person name="Holt S."/>
            <person name="Cochrane G."/>
            <person name="Meng A."/>
            <person name="Brown T."/>
            <person name="Cohen L."/>
        </authorList>
    </citation>
    <scope>NUCLEOTIDE SEQUENCE</scope>
    <source>
        <strain evidence="3">Isolate 1302-5</strain>
    </source>
</reference>
<feature type="region of interest" description="Disordered" evidence="2">
    <location>
        <begin position="276"/>
        <end position="305"/>
    </location>
</feature>
<sequence length="768" mass="81712">MAPEDTDDGVANASVDTKEVDAVDKAGPASDQDPTGVEATRDPVAVKMNSTSLKNLYGPVGTYSGSTPSSFQALRIAQEDLFARTEVSSTLQEMLSDIETAHALSADLNHHNMVESLRSQLQAAQYAVQEERAVREEQEETWAEEAKRRAELGDKFVAELVRLSAEMVELERWKEENEQKVTEHGGLKYELKRSEDIIKKMKESADTAAAEAAEKAAEELAEAQAAAAASAAASAAQTSAMQGLAGAVLDTVASVPEEKTEDELLAEEEERELQAALAASLAEVERENEARELKETEEDVEGMKEKDDAGYAAENVPGVKIKEETRQDSKGKGIVEVNSKTESERAAENNLPKVGEGQPALESMPEYALMRIFGYLEAFDILSTAQVNVTIYSRVDTLFGLGGSVVESSAARKSMESANKAVSDVNEGKKLADSRTVSTATDAKSASETAPTPAPTRVAIPPPAPVLSPATKVSAPSIPVTASASSAGAGTGPPRIGGVGGGLTTMFSQLRSKAQQKPLDGESVGGSTAVTTSTLTTTTGAAVAVGSAPPAPLGDAAPGLNAAMASSMASKLTAAELSVIISMQTKLRHKDGELTKLRAEKDDLAARLTGVESVKEFLVTKVKDSEKLHKDGRDELGKIARQVASDQEVIAFLDGKVQELERSLKVAENERAKAEEELSRLKNQGSQKVRVLSDMLQFEKEQLAESEREWKAQKKVLVKEVKSCRAQIVALQAERDGFYEQNGKLKDALLKFNGGGGGGVSPGRLTKR</sequence>
<proteinExistence type="predicted"/>
<name>A0A7S4I957_9STRA</name>
<accession>A0A7S4I957</accession>
<feature type="compositionally biased region" description="Gly residues" evidence="2">
    <location>
        <begin position="489"/>
        <end position="503"/>
    </location>
</feature>
<keyword evidence="1" id="KW-0175">Coiled coil</keyword>
<evidence type="ECO:0000313" key="3">
    <source>
        <dbReference type="EMBL" id="CAE2221956.1"/>
    </source>
</evidence>
<feature type="region of interest" description="Disordered" evidence="2">
    <location>
        <begin position="417"/>
        <end position="465"/>
    </location>
</feature>
<dbReference type="AlphaFoldDB" id="A0A7S4I957"/>
<gene>
    <name evidence="3" type="ORF">OAUR00152_LOCUS8686</name>
</gene>